<dbReference type="PANTHER" id="PTHR36837:SF5">
    <property type="entry name" value="POLY-3-HYDROXYBUTYRATE SYNTHASE"/>
    <property type="match status" value="1"/>
</dbReference>
<dbReference type="GO" id="GO:0016746">
    <property type="term" value="F:acyltransferase activity"/>
    <property type="evidence" value="ECO:0007669"/>
    <property type="project" value="UniProtKB-KW"/>
</dbReference>
<feature type="compositionally biased region" description="Basic and acidic residues" evidence="5">
    <location>
        <begin position="1"/>
        <end position="11"/>
    </location>
</feature>
<evidence type="ECO:0000256" key="2">
    <source>
        <dbReference type="ARBA" id="ARBA00022490"/>
    </source>
</evidence>
<proteinExistence type="predicted"/>
<dbReference type="EMBL" id="VWPL01000013">
    <property type="protein sequence ID" value="KAA5601713.1"/>
    <property type="molecule type" value="Genomic_DNA"/>
</dbReference>
<evidence type="ECO:0000256" key="1">
    <source>
        <dbReference type="ARBA" id="ARBA00004496"/>
    </source>
</evidence>
<comment type="caution">
    <text evidence="8">The sequence shown here is derived from an EMBL/GenBank/DDBJ whole genome shotgun (WGS) entry which is preliminary data.</text>
</comment>
<evidence type="ECO:0000256" key="3">
    <source>
        <dbReference type="ARBA" id="ARBA00022679"/>
    </source>
</evidence>
<dbReference type="InterPro" id="IPR051321">
    <property type="entry name" value="PHA/PHB_synthase"/>
</dbReference>
<dbReference type="InterPro" id="IPR010963">
    <property type="entry name" value="PHA_synth_I"/>
</dbReference>
<feature type="compositionally biased region" description="Low complexity" evidence="5">
    <location>
        <begin position="140"/>
        <end position="153"/>
    </location>
</feature>
<protein>
    <submittedName>
        <fullName evidence="8">Class I poly(R)-hydroxyalkanoic acid synthase</fullName>
    </submittedName>
</protein>
<organism evidence="8 9">
    <name type="scientific">Blastochloris sulfoviridis</name>
    <dbReference type="NCBI Taxonomy" id="50712"/>
    <lineage>
        <taxon>Bacteria</taxon>
        <taxon>Pseudomonadati</taxon>
        <taxon>Pseudomonadota</taxon>
        <taxon>Alphaproteobacteria</taxon>
        <taxon>Hyphomicrobiales</taxon>
        <taxon>Blastochloridaceae</taxon>
        <taxon>Blastochloris</taxon>
    </lineage>
</organism>
<dbReference type="Pfam" id="PF00561">
    <property type="entry name" value="Abhydrolase_1"/>
    <property type="match status" value="1"/>
</dbReference>
<feature type="compositionally biased region" description="Basic and acidic residues" evidence="5">
    <location>
        <begin position="90"/>
        <end position="104"/>
    </location>
</feature>
<name>A0A5M6I0K9_9HYPH</name>
<evidence type="ECO:0000313" key="9">
    <source>
        <dbReference type="Proteomes" id="UP000323886"/>
    </source>
</evidence>
<dbReference type="SUPFAM" id="SSF53474">
    <property type="entry name" value="alpha/beta-Hydrolases"/>
    <property type="match status" value="1"/>
</dbReference>
<keyword evidence="4" id="KW-0012">Acyltransferase</keyword>
<accession>A0A5M6I0K9</accession>
<gene>
    <name evidence="8" type="primary">phaC</name>
    <name evidence="8" type="ORF">F1193_09360</name>
</gene>
<evidence type="ECO:0000313" key="8">
    <source>
        <dbReference type="EMBL" id="KAA5601713.1"/>
    </source>
</evidence>
<dbReference type="InterPro" id="IPR000073">
    <property type="entry name" value="AB_hydrolase_1"/>
</dbReference>
<dbReference type="InterPro" id="IPR029058">
    <property type="entry name" value="AB_hydrolase_fold"/>
</dbReference>
<sequence>MDETTKIDPVRSGDVPLTPIETSTAPPDGKRNGATPPAPAKTSRPASTKAKSAPAKAAPKATETAKTKANTPAKAPAKEPAKKPAPAKAKAKEPAKEPVKESARPSKPAPVASLTAKLARLKPAQAEAAPVKAEPPKPAPAKTEAAKPAAAPEVSDGRVAGLDPEELARNLGRLVEESGHVMASYLKPREQGQVTAEMSEELADMIKTLGHLAEYWLADPQRTVEAQSRLVTGYMDLWASSLKRLAGEPAEPAVTPDPKDQRFRDPEWSSNQFFDFLKQAYLITTDWAEALVKDAKDIDDRTRQKADFYMRQVTAAISPSNFVLTNPEVLRETLASNGENLVRGMKMLAEDIEAGRGSLKIRQSDASRFEVGKNLAITPGKVIFQNELMQLIQYSPVTETVLKTPIMIVPPWINKYYVLDLNPEKSFIRWCVENGLTVFTISWVNPDARLAQKGFDDYVTAGPLTALDIIGEVTGQDGVHAIGYCVGGTLLSVTLAHMAHLGDPRIKSATLFTTQVDFTHAGDLKIFVDEDQIASIERKMAEQGYLSGNKMAMAFNLLRSNDLIWPYVVNNYLKGKAPFPFDLLYWNSDSTRMPAANHSFYLRNCYLNNTLTKGKMVLFGHTLNLKDVTVPIFNLATREDHIAPARSAFLGSRYFGGKVDFVLAGSGHIAGVVNPPAKQKYQFWTGPKPAGTYDTWLKNATEHPGSWWPYWLEWIKKKGSATVPARIPGSGKYPPIEDAPGAYVKMKD</sequence>
<feature type="compositionally biased region" description="Low complexity" evidence="5">
    <location>
        <begin position="122"/>
        <end position="132"/>
    </location>
</feature>
<evidence type="ECO:0000256" key="5">
    <source>
        <dbReference type="SAM" id="MobiDB-lite"/>
    </source>
</evidence>
<feature type="compositionally biased region" description="Low complexity" evidence="5">
    <location>
        <begin position="40"/>
        <end position="75"/>
    </location>
</feature>
<feature type="region of interest" description="Disordered" evidence="5">
    <location>
        <begin position="1"/>
        <end position="162"/>
    </location>
</feature>
<keyword evidence="9" id="KW-1185">Reference proteome</keyword>
<dbReference type="AlphaFoldDB" id="A0A5M6I0K9"/>
<dbReference type="NCBIfam" id="TIGR01838">
    <property type="entry name" value="PHA_synth_I"/>
    <property type="match status" value="1"/>
</dbReference>
<evidence type="ECO:0000256" key="4">
    <source>
        <dbReference type="ARBA" id="ARBA00023315"/>
    </source>
</evidence>
<dbReference type="Pfam" id="PF07167">
    <property type="entry name" value="PhaC_N"/>
    <property type="match status" value="1"/>
</dbReference>
<dbReference type="GO" id="GO:0005737">
    <property type="term" value="C:cytoplasm"/>
    <property type="evidence" value="ECO:0007669"/>
    <property type="project" value="UniProtKB-SubCell"/>
</dbReference>
<evidence type="ECO:0000259" key="6">
    <source>
        <dbReference type="Pfam" id="PF00561"/>
    </source>
</evidence>
<dbReference type="Proteomes" id="UP000323886">
    <property type="component" value="Unassembled WGS sequence"/>
</dbReference>
<feature type="domain" description="AB hydrolase-1" evidence="6">
    <location>
        <begin position="456"/>
        <end position="674"/>
    </location>
</feature>
<keyword evidence="2" id="KW-0963">Cytoplasm</keyword>
<comment type="subcellular location">
    <subcellularLocation>
        <location evidence="1">Cytoplasm</location>
    </subcellularLocation>
</comment>
<dbReference type="PANTHER" id="PTHR36837">
    <property type="entry name" value="POLY(3-HYDROXYALKANOATE) POLYMERASE SUBUNIT PHAC"/>
    <property type="match status" value="1"/>
</dbReference>
<keyword evidence="3" id="KW-0808">Transferase</keyword>
<dbReference type="RefSeq" id="WP_150097412.1">
    <property type="nucleotide sequence ID" value="NZ_VWPL01000013.1"/>
</dbReference>
<dbReference type="GO" id="GO:0042619">
    <property type="term" value="P:poly-hydroxybutyrate biosynthetic process"/>
    <property type="evidence" value="ECO:0007669"/>
    <property type="project" value="InterPro"/>
</dbReference>
<dbReference type="OrthoDB" id="7208816at2"/>
<dbReference type="InterPro" id="IPR010941">
    <property type="entry name" value="PhaC_N"/>
</dbReference>
<feature type="domain" description="Poly-beta-hydroxybutyrate polymerase N-terminal" evidence="7">
    <location>
        <begin position="259"/>
        <end position="431"/>
    </location>
</feature>
<evidence type="ECO:0000259" key="7">
    <source>
        <dbReference type="Pfam" id="PF07167"/>
    </source>
</evidence>
<reference evidence="8 9" key="1">
    <citation type="submission" date="2019-09" db="EMBL/GenBank/DDBJ databases">
        <title>Draft Whole-Genome sequence of Blastochloris sulfoviridis DSM 729.</title>
        <authorList>
            <person name="Meyer T.E."/>
            <person name="Kyndt J.A."/>
        </authorList>
    </citation>
    <scope>NUCLEOTIDE SEQUENCE [LARGE SCALE GENOMIC DNA]</scope>
    <source>
        <strain evidence="8 9">DSM 729</strain>
    </source>
</reference>
<dbReference type="Gene3D" id="3.40.50.1820">
    <property type="entry name" value="alpha/beta hydrolase"/>
    <property type="match status" value="1"/>
</dbReference>